<evidence type="ECO:0000313" key="8">
    <source>
        <dbReference type="Proteomes" id="UP001221757"/>
    </source>
</evidence>
<reference evidence="7" key="1">
    <citation type="submission" date="2023-03" db="EMBL/GenBank/DDBJ databases">
        <title>Massive genome expansion in bonnet fungi (Mycena s.s.) driven by repeated elements and novel gene families across ecological guilds.</title>
        <authorList>
            <consortium name="Lawrence Berkeley National Laboratory"/>
            <person name="Harder C.B."/>
            <person name="Miyauchi S."/>
            <person name="Viragh M."/>
            <person name="Kuo A."/>
            <person name="Thoen E."/>
            <person name="Andreopoulos B."/>
            <person name="Lu D."/>
            <person name="Skrede I."/>
            <person name="Drula E."/>
            <person name="Henrissat B."/>
            <person name="Morin E."/>
            <person name="Kohler A."/>
            <person name="Barry K."/>
            <person name="LaButti K."/>
            <person name="Morin E."/>
            <person name="Salamov A."/>
            <person name="Lipzen A."/>
            <person name="Mereny Z."/>
            <person name="Hegedus B."/>
            <person name="Baldrian P."/>
            <person name="Stursova M."/>
            <person name="Weitz H."/>
            <person name="Taylor A."/>
            <person name="Grigoriev I.V."/>
            <person name="Nagy L.G."/>
            <person name="Martin F."/>
            <person name="Kauserud H."/>
        </authorList>
    </citation>
    <scope>NUCLEOTIDE SEQUENCE</scope>
    <source>
        <strain evidence="7">CBHHK067</strain>
    </source>
</reference>
<feature type="region of interest" description="Disordered" evidence="6">
    <location>
        <begin position="402"/>
        <end position="501"/>
    </location>
</feature>
<dbReference type="GO" id="GO:0015385">
    <property type="term" value="F:sodium:proton antiporter activity"/>
    <property type="evidence" value="ECO:0007669"/>
    <property type="project" value="InterPro"/>
</dbReference>
<dbReference type="GO" id="GO:0005886">
    <property type="term" value="C:plasma membrane"/>
    <property type="evidence" value="ECO:0007669"/>
    <property type="project" value="InterPro"/>
</dbReference>
<evidence type="ECO:0000256" key="4">
    <source>
        <dbReference type="ARBA" id="ARBA00023065"/>
    </source>
</evidence>
<dbReference type="Proteomes" id="UP001221757">
    <property type="component" value="Unassembled WGS sequence"/>
</dbReference>
<protein>
    <submittedName>
        <fullName evidence="7">Uncharacterized protein</fullName>
    </submittedName>
</protein>
<evidence type="ECO:0000256" key="2">
    <source>
        <dbReference type="ARBA" id="ARBA00022449"/>
    </source>
</evidence>
<keyword evidence="3" id="KW-0915">Sodium</keyword>
<keyword evidence="1" id="KW-0813">Transport</keyword>
<feature type="region of interest" description="Disordered" evidence="6">
    <location>
        <begin position="282"/>
        <end position="324"/>
    </location>
</feature>
<gene>
    <name evidence="7" type="ORF">B0H17DRAFT_1204529</name>
</gene>
<dbReference type="EMBL" id="JARKIE010000100">
    <property type="protein sequence ID" value="KAJ7685979.1"/>
    <property type="molecule type" value="Genomic_DNA"/>
</dbReference>
<proteinExistence type="predicted"/>
<dbReference type="PANTHER" id="PTHR31382">
    <property type="entry name" value="NA(+)/H(+) ANTIPORTER"/>
    <property type="match status" value="1"/>
</dbReference>
<dbReference type="AlphaFoldDB" id="A0AAD7D955"/>
<dbReference type="GO" id="GO:0120029">
    <property type="term" value="P:proton export across plasma membrane"/>
    <property type="evidence" value="ECO:0007669"/>
    <property type="project" value="InterPro"/>
</dbReference>
<evidence type="ECO:0000256" key="6">
    <source>
        <dbReference type="SAM" id="MobiDB-lite"/>
    </source>
</evidence>
<keyword evidence="8" id="KW-1185">Reference proteome</keyword>
<evidence type="ECO:0000256" key="3">
    <source>
        <dbReference type="ARBA" id="ARBA00023053"/>
    </source>
</evidence>
<keyword evidence="4" id="KW-0406">Ion transport</keyword>
<dbReference type="PANTHER" id="PTHR31382:SF4">
    <property type="entry name" value="NA(+)_H(+) ANTIPORTER"/>
    <property type="match status" value="1"/>
</dbReference>
<keyword evidence="5" id="KW-0739">Sodium transport</keyword>
<sequence>MSVSDSIARPKRGFAPREADFEVSIPHVAYAALDGLVVHKLYIGKACWAFLFGIVIARMARISLTPTGGARLVCALLLCGRFTLTHSVAFPLSLFICFRRSMAPTPYSTDSFTTFNDLCHGRSLAYRRRLCPAEETANTITLELTRVVLAIGVFAIGVELPKAYMRRHRKSLFFLLAPGAGHDMGMVRLRRIHLRPHPGAPPDYRAPYKAGRGGAFPFSSVFRNMVEVEVIRNVDGESVSSAYRGPEAFVRGLMEKLRGVPRAMELDLEALGRGIEERLAGEHHHHHTHGHAPTASTSAAADDDDEGSASPSRPRRGWARRGTCRARARAGARGSLGMRSSSCATTGRVVVLVCRSVARPVDLRAADAARGDGLCVCARERRAAGAALADGYLRMQHSVRGSREASQARSVRFAEGRGGGRGGSGASTPLVGVFGEELHASPGPMGLGDGAEESPGAKVTFDLPDLPGDADPSPSGSGSGSGGGGGGGGTGVGAGVGKGYG</sequence>
<evidence type="ECO:0000256" key="1">
    <source>
        <dbReference type="ARBA" id="ARBA00022448"/>
    </source>
</evidence>
<dbReference type="GO" id="GO:0042391">
    <property type="term" value="P:regulation of membrane potential"/>
    <property type="evidence" value="ECO:0007669"/>
    <property type="project" value="InterPro"/>
</dbReference>
<dbReference type="GO" id="GO:0030007">
    <property type="term" value="P:intracellular potassium ion homeostasis"/>
    <property type="evidence" value="ECO:0007669"/>
    <property type="project" value="TreeGrafter"/>
</dbReference>
<comment type="caution">
    <text evidence="7">The sequence shown here is derived from an EMBL/GenBank/DDBJ whole genome shotgun (WGS) entry which is preliminary data.</text>
</comment>
<feature type="compositionally biased region" description="Basic residues" evidence="6">
    <location>
        <begin position="313"/>
        <end position="324"/>
    </location>
</feature>
<evidence type="ECO:0000313" key="7">
    <source>
        <dbReference type="EMBL" id="KAJ7685979.1"/>
    </source>
</evidence>
<name>A0AAD7D955_MYCRO</name>
<dbReference type="InterPro" id="IPR004712">
    <property type="entry name" value="Na+/H+_antiporter_fungi"/>
</dbReference>
<dbReference type="GO" id="GO:0036376">
    <property type="term" value="P:sodium ion export across plasma membrane"/>
    <property type="evidence" value="ECO:0007669"/>
    <property type="project" value="InterPro"/>
</dbReference>
<feature type="compositionally biased region" description="Low complexity" evidence="6">
    <location>
        <begin position="291"/>
        <end position="300"/>
    </location>
</feature>
<feature type="compositionally biased region" description="Gly residues" evidence="6">
    <location>
        <begin position="416"/>
        <end position="425"/>
    </location>
</feature>
<feature type="compositionally biased region" description="Gly residues" evidence="6">
    <location>
        <begin position="477"/>
        <end position="501"/>
    </location>
</feature>
<evidence type="ECO:0000256" key="5">
    <source>
        <dbReference type="ARBA" id="ARBA00023201"/>
    </source>
</evidence>
<keyword evidence="2" id="KW-0050">Antiport</keyword>
<accession>A0AAD7D955</accession>
<organism evidence="7 8">
    <name type="scientific">Mycena rosella</name>
    <name type="common">Pink bonnet</name>
    <name type="synonym">Agaricus rosellus</name>
    <dbReference type="NCBI Taxonomy" id="1033263"/>
    <lineage>
        <taxon>Eukaryota</taxon>
        <taxon>Fungi</taxon>
        <taxon>Dikarya</taxon>
        <taxon>Basidiomycota</taxon>
        <taxon>Agaricomycotina</taxon>
        <taxon>Agaricomycetes</taxon>
        <taxon>Agaricomycetidae</taxon>
        <taxon>Agaricales</taxon>
        <taxon>Marasmiineae</taxon>
        <taxon>Mycenaceae</taxon>
        <taxon>Mycena</taxon>
    </lineage>
</organism>